<dbReference type="Gene3D" id="3.40.50.300">
    <property type="entry name" value="P-loop containing nucleotide triphosphate hydrolases"/>
    <property type="match status" value="1"/>
</dbReference>
<reference evidence="1" key="2">
    <citation type="journal article" date="2015" name="Data Brief">
        <title>Shoot transcriptome of the giant reed, Arundo donax.</title>
        <authorList>
            <person name="Barrero R.A."/>
            <person name="Guerrero F.D."/>
            <person name="Moolhuijzen P."/>
            <person name="Goolsby J.A."/>
            <person name="Tidwell J."/>
            <person name="Bellgard S.E."/>
            <person name="Bellgard M.I."/>
        </authorList>
    </citation>
    <scope>NUCLEOTIDE SEQUENCE</scope>
    <source>
        <tissue evidence="1">Shoot tissue taken approximately 20 cm above the soil surface</tissue>
    </source>
</reference>
<dbReference type="EMBL" id="GBRH01243351">
    <property type="protein sequence ID" value="JAD54544.1"/>
    <property type="molecule type" value="Transcribed_RNA"/>
</dbReference>
<sequence>MSKFRRAKRVRSTSRDPNTVVFVSGNGATELQEMVGYMESIVADMKEFVVFLGSYPRLLRRQPRCSYLLLDNCMFGRQMERERVLSFLLQPAEAAPGSENLAVLPIVGPIRVGKSTLVENVCWDEMVRDRFSMILFFRENILSDGALADLRGSGAVKHQTVTLHRKNC</sequence>
<accession>A0A0A9AS26</accession>
<dbReference type="InterPro" id="IPR027417">
    <property type="entry name" value="P-loop_NTPase"/>
</dbReference>
<dbReference type="PANTHER" id="PTHR33377:SF83">
    <property type="entry name" value="NB-ARC DOMAIN-CONTAINING PROTEIN"/>
    <property type="match status" value="1"/>
</dbReference>
<dbReference type="PANTHER" id="PTHR33377">
    <property type="entry name" value="OS10G0134700 PROTEIN-RELATED"/>
    <property type="match status" value="1"/>
</dbReference>
<reference evidence="1" key="1">
    <citation type="submission" date="2014-09" db="EMBL/GenBank/DDBJ databases">
        <authorList>
            <person name="Magalhaes I.L.F."/>
            <person name="Oliveira U."/>
            <person name="Santos F.R."/>
            <person name="Vidigal T.H.D.A."/>
            <person name="Brescovit A.D."/>
            <person name="Santos A.J."/>
        </authorList>
    </citation>
    <scope>NUCLEOTIDE SEQUENCE</scope>
    <source>
        <tissue evidence="1">Shoot tissue taken approximately 20 cm above the soil surface</tissue>
    </source>
</reference>
<protein>
    <recommendedName>
        <fullName evidence="2">NB-ARC domain-containing protein</fullName>
    </recommendedName>
</protein>
<dbReference type="AlphaFoldDB" id="A0A0A9AS26"/>
<name>A0A0A9AS26_ARUDO</name>
<organism evidence="1">
    <name type="scientific">Arundo donax</name>
    <name type="common">Giant reed</name>
    <name type="synonym">Donax arundinaceus</name>
    <dbReference type="NCBI Taxonomy" id="35708"/>
    <lineage>
        <taxon>Eukaryota</taxon>
        <taxon>Viridiplantae</taxon>
        <taxon>Streptophyta</taxon>
        <taxon>Embryophyta</taxon>
        <taxon>Tracheophyta</taxon>
        <taxon>Spermatophyta</taxon>
        <taxon>Magnoliopsida</taxon>
        <taxon>Liliopsida</taxon>
        <taxon>Poales</taxon>
        <taxon>Poaceae</taxon>
        <taxon>PACMAD clade</taxon>
        <taxon>Arundinoideae</taxon>
        <taxon>Arundineae</taxon>
        <taxon>Arundo</taxon>
    </lineage>
</organism>
<dbReference type="SUPFAM" id="SSF52540">
    <property type="entry name" value="P-loop containing nucleoside triphosphate hydrolases"/>
    <property type="match status" value="1"/>
</dbReference>
<proteinExistence type="predicted"/>
<evidence type="ECO:0008006" key="2">
    <source>
        <dbReference type="Google" id="ProtNLM"/>
    </source>
</evidence>
<evidence type="ECO:0000313" key="1">
    <source>
        <dbReference type="EMBL" id="JAD54544.1"/>
    </source>
</evidence>